<dbReference type="EMBL" id="JAFKDB010000007">
    <property type="protein sequence ID" value="MBN7768790.1"/>
    <property type="molecule type" value="Genomic_DNA"/>
</dbReference>
<name>A0ABS3BBS5_9GAMM</name>
<organism evidence="1 2">
    <name type="scientific">Marinobacter daepoensis</name>
    <dbReference type="NCBI Taxonomy" id="262077"/>
    <lineage>
        <taxon>Bacteria</taxon>
        <taxon>Pseudomonadati</taxon>
        <taxon>Pseudomonadota</taxon>
        <taxon>Gammaproteobacteria</taxon>
        <taxon>Pseudomonadales</taxon>
        <taxon>Marinobacteraceae</taxon>
        <taxon>Marinobacter</taxon>
    </lineage>
</organism>
<evidence type="ECO:0000313" key="2">
    <source>
        <dbReference type="Proteomes" id="UP000664344"/>
    </source>
</evidence>
<evidence type="ECO:0000313" key="1">
    <source>
        <dbReference type="EMBL" id="MBN7768790.1"/>
    </source>
</evidence>
<gene>
    <name evidence="1" type="ORF">JYP53_02585</name>
</gene>
<protein>
    <recommendedName>
        <fullName evidence="3">SprT-like family protein</fullName>
    </recommendedName>
</protein>
<comment type="caution">
    <text evidence="1">The sequence shown here is derived from an EMBL/GenBank/DDBJ whole genome shotgun (WGS) entry which is preliminary data.</text>
</comment>
<evidence type="ECO:0008006" key="3">
    <source>
        <dbReference type="Google" id="ProtNLM"/>
    </source>
</evidence>
<sequence>MCEATREILWASARGAVLKQNPGVALALRTGAGQATYHRFDPHRKHHLITYGAKMIAAKHQPETAQGWLSTREIQRRDYFGGEVSVVNLLAHTCCHEFAHLLQHSAGQRRYGSVHNQHFYVCLDKLHRTGAADATRTFLKDGALALGLLLPSAPFRFPHPGEECSPWQAGDLVLFGESKHEKRGQIIRVNRKTCTVAVHSPGRILRYRVPLHLLRCANTA</sequence>
<keyword evidence="2" id="KW-1185">Reference proteome</keyword>
<accession>A0ABS3BBS5</accession>
<proteinExistence type="predicted"/>
<reference evidence="1 2" key="1">
    <citation type="submission" date="2021-02" db="EMBL/GenBank/DDBJ databases">
        <title>PHA producing bacteria isolated from coastal sediment in Guangdong, Shenzhen.</title>
        <authorList>
            <person name="Zheng W."/>
            <person name="Yu S."/>
            <person name="Huang Y."/>
        </authorList>
    </citation>
    <scope>NUCLEOTIDE SEQUENCE [LARGE SCALE GENOMIC DNA]</scope>
    <source>
        <strain evidence="1 2">TN21-5</strain>
    </source>
</reference>
<dbReference type="Proteomes" id="UP000664344">
    <property type="component" value="Unassembled WGS sequence"/>
</dbReference>